<dbReference type="EMBL" id="JAFBMS010000023">
    <property type="protein sequence ID" value="KAG9343567.1"/>
    <property type="molecule type" value="Genomic_DNA"/>
</dbReference>
<dbReference type="SUPFAM" id="SSF57716">
    <property type="entry name" value="Glucocorticoid receptor-like (DNA-binding domain)"/>
    <property type="match status" value="1"/>
</dbReference>
<dbReference type="OrthoDB" id="58529at2759"/>
<keyword evidence="1" id="KW-0479">Metal-binding</keyword>
<evidence type="ECO:0000313" key="8">
    <source>
        <dbReference type="Proteomes" id="UP000824540"/>
    </source>
</evidence>
<accession>A0A8T2P4I6</accession>
<dbReference type="PROSITE" id="PS50950">
    <property type="entry name" value="ZF_THAP"/>
    <property type="match status" value="1"/>
</dbReference>
<evidence type="ECO:0000256" key="1">
    <source>
        <dbReference type="ARBA" id="ARBA00022723"/>
    </source>
</evidence>
<protein>
    <recommendedName>
        <fullName evidence="6">THAP-type domain-containing protein</fullName>
    </recommendedName>
</protein>
<keyword evidence="4 5" id="KW-0238">DNA-binding</keyword>
<comment type="caution">
    <text evidence="7">The sequence shown here is derived from an EMBL/GenBank/DDBJ whole genome shotgun (WGS) entry which is preliminary data.</text>
</comment>
<dbReference type="GO" id="GO:0008270">
    <property type="term" value="F:zinc ion binding"/>
    <property type="evidence" value="ECO:0007669"/>
    <property type="project" value="UniProtKB-KW"/>
</dbReference>
<keyword evidence="2 5" id="KW-0863">Zinc-finger</keyword>
<dbReference type="GO" id="GO:0003677">
    <property type="term" value="F:DNA binding"/>
    <property type="evidence" value="ECO:0007669"/>
    <property type="project" value="UniProtKB-UniRule"/>
</dbReference>
<gene>
    <name evidence="7" type="ORF">JZ751_013736</name>
</gene>
<name>A0A8T2P4I6_9TELE</name>
<dbReference type="Pfam" id="PF05485">
    <property type="entry name" value="THAP"/>
    <property type="match status" value="1"/>
</dbReference>
<proteinExistence type="predicted"/>
<evidence type="ECO:0000256" key="5">
    <source>
        <dbReference type="PROSITE-ProRule" id="PRU00309"/>
    </source>
</evidence>
<keyword evidence="8" id="KW-1185">Reference proteome</keyword>
<dbReference type="PANTHER" id="PTHR46927:SF3">
    <property type="entry name" value="THAP-TYPE DOMAIN-CONTAINING PROTEIN"/>
    <property type="match status" value="1"/>
</dbReference>
<evidence type="ECO:0000313" key="7">
    <source>
        <dbReference type="EMBL" id="KAG9343567.1"/>
    </source>
</evidence>
<dbReference type="SMART" id="SM00980">
    <property type="entry name" value="THAP"/>
    <property type="match status" value="1"/>
</dbReference>
<dbReference type="PANTHER" id="PTHR46927">
    <property type="entry name" value="AGAP005574-PA"/>
    <property type="match status" value="1"/>
</dbReference>
<organism evidence="7 8">
    <name type="scientific">Albula glossodonta</name>
    <name type="common">roundjaw bonefish</name>
    <dbReference type="NCBI Taxonomy" id="121402"/>
    <lineage>
        <taxon>Eukaryota</taxon>
        <taxon>Metazoa</taxon>
        <taxon>Chordata</taxon>
        <taxon>Craniata</taxon>
        <taxon>Vertebrata</taxon>
        <taxon>Euteleostomi</taxon>
        <taxon>Actinopterygii</taxon>
        <taxon>Neopterygii</taxon>
        <taxon>Teleostei</taxon>
        <taxon>Albuliformes</taxon>
        <taxon>Albulidae</taxon>
        <taxon>Albula</taxon>
    </lineage>
</organism>
<dbReference type="AlphaFoldDB" id="A0A8T2P4I6"/>
<feature type="domain" description="THAP-type" evidence="6">
    <location>
        <begin position="1"/>
        <end position="85"/>
    </location>
</feature>
<sequence length="263" mass="30392">MVISCAAVNCTNRQGKVDKAEISFHRFPINNAGRLAKWKQAVRRANWMPNKYSFLCSKHFAPDCFHLRHEDQQRQLKDSAVPSIFDFTLKDRVSRGSVRKKLLSAGELGTKEEEEPESVHGLMTIPPSLVGPHQPEGEWSLGGEKEIFTPPSCSLIDALHSYSSISRQERERRSCSPYKTAAHGGSISCLLSNPGHRCRRKNEHELHDVRRRKWRIRWQLRVKASRLRAVLYKRKMRRRLLEVIEEGCNHGMSRYRIPDDKTP</sequence>
<evidence type="ECO:0000256" key="2">
    <source>
        <dbReference type="ARBA" id="ARBA00022771"/>
    </source>
</evidence>
<evidence type="ECO:0000256" key="4">
    <source>
        <dbReference type="ARBA" id="ARBA00023125"/>
    </source>
</evidence>
<dbReference type="InterPro" id="IPR006612">
    <property type="entry name" value="THAP_Znf"/>
</dbReference>
<dbReference type="Proteomes" id="UP000824540">
    <property type="component" value="Unassembled WGS sequence"/>
</dbReference>
<dbReference type="SMART" id="SM00692">
    <property type="entry name" value="DM3"/>
    <property type="match status" value="1"/>
</dbReference>
<keyword evidence="3" id="KW-0862">Zinc</keyword>
<evidence type="ECO:0000256" key="3">
    <source>
        <dbReference type="ARBA" id="ARBA00022833"/>
    </source>
</evidence>
<reference evidence="7" key="1">
    <citation type="thesis" date="2021" institute="BYU ScholarsArchive" country="Provo, UT, USA">
        <title>Applications of and Algorithms for Genome Assembly and Genomic Analyses with an Emphasis on Marine Teleosts.</title>
        <authorList>
            <person name="Pickett B.D."/>
        </authorList>
    </citation>
    <scope>NUCLEOTIDE SEQUENCE</scope>
    <source>
        <strain evidence="7">HI-2016</strain>
    </source>
</reference>
<dbReference type="InterPro" id="IPR052224">
    <property type="entry name" value="THAP_domain_protein"/>
</dbReference>
<evidence type="ECO:0000259" key="6">
    <source>
        <dbReference type="PROSITE" id="PS50950"/>
    </source>
</evidence>